<dbReference type="EMBL" id="JAWSTH010000001">
    <property type="protein sequence ID" value="MDW5592755.1"/>
    <property type="molecule type" value="Genomic_DNA"/>
</dbReference>
<protein>
    <submittedName>
        <fullName evidence="1">Uncharacterized protein</fullName>
    </submittedName>
</protein>
<organism evidence="1 2">
    <name type="scientific">Conexibacter stalactiti</name>
    <dbReference type="NCBI Taxonomy" id="1940611"/>
    <lineage>
        <taxon>Bacteria</taxon>
        <taxon>Bacillati</taxon>
        <taxon>Actinomycetota</taxon>
        <taxon>Thermoleophilia</taxon>
        <taxon>Solirubrobacterales</taxon>
        <taxon>Conexibacteraceae</taxon>
        <taxon>Conexibacter</taxon>
    </lineage>
</organism>
<sequence>MAWRASLHDGWASAWRGELEQPTPLRDLRASAAGDTLRLSLPVAQVRGSVRLARPFRWGVRVTAPIPGDRLPFDVWSDELTERQSLDARLGVLHRP</sequence>
<gene>
    <name evidence="1" type="ORF">R7226_00300</name>
</gene>
<accession>A0ABU4HHN7</accession>
<reference evidence="1 2" key="2">
    <citation type="submission" date="2023-10" db="EMBL/GenBank/DDBJ databases">
        <authorList>
            <person name="Han X.F."/>
        </authorList>
    </citation>
    <scope>NUCLEOTIDE SEQUENCE [LARGE SCALE GENOMIC DNA]</scope>
    <source>
        <strain evidence="1 2">KCTC 39840</strain>
    </source>
</reference>
<keyword evidence="2" id="KW-1185">Reference proteome</keyword>
<reference evidence="2" key="1">
    <citation type="submission" date="2023-07" db="EMBL/GenBank/DDBJ databases">
        <title>Conexibacter stalactiti sp. nov., isolated from stalactites in a lava cave and emended description of the genus Conexibacter.</title>
        <authorList>
            <person name="Lee S.D."/>
        </authorList>
    </citation>
    <scope>NUCLEOTIDE SEQUENCE [LARGE SCALE GENOMIC DNA]</scope>
    <source>
        <strain evidence="2">KCTC 39840</strain>
    </source>
</reference>
<dbReference type="RefSeq" id="WP_318595014.1">
    <property type="nucleotide sequence ID" value="NZ_JAWSTH010000001.1"/>
</dbReference>
<dbReference type="Proteomes" id="UP001284601">
    <property type="component" value="Unassembled WGS sequence"/>
</dbReference>
<evidence type="ECO:0000313" key="2">
    <source>
        <dbReference type="Proteomes" id="UP001284601"/>
    </source>
</evidence>
<name>A0ABU4HHN7_9ACTN</name>
<proteinExistence type="predicted"/>
<evidence type="ECO:0000313" key="1">
    <source>
        <dbReference type="EMBL" id="MDW5592755.1"/>
    </source>
</evidence>
<comment type="caution">
    <text evidence="1">The sequence shown here is derived from an EMBL/GenBank/DDBJ whole genome shotgun (WGS) entry which is preliminary data.</text>
</comment>